<feature type="region of interest" description="Disordered" evidence="1">
    <location>
        <begin position="16"/>
        <end position="97"/>
    </location>
</feature>
<evidence type="ECO:0000313" key="2">
    <source>
        <dbReference type="EMBL" id="GAA0765466.1"/>
    </source>
</evidence>
<keyword evidence="3" id="KW-1185">Reference proteome</keyword>
<protein>
    <submittedName>
        <fullName evidence="2">Uncharacterized protein</fullName>
    </submittedName>
</protein>
<organism evidence="2 3">
    <name type="scientific">Ideonella azotifigens</name>
    <dbReference type="NCBI Taxonomy" id="513160"/>
    <lineage>
        <taxon>Bacteria</taxon>
        <taxon>Pseudomonadati</taxon>
        <taxon>Pseudomonadota</taxon>
        <taxon>Betaproteobacteria</taxon>
        <taxon>Burkholderiales</taxon>
        <taxon>Sphaerotilaceae</taxon>
        <taxon>Ideonella</taxon>
    </lineage>
</organism>
<evidence type="ECO:0000256" key="1">
    <source>
        <dbReference type="SAM" id="MobiDB-lite"/>
    </source>
</evidence>
<proteinExistence type="predicted"/>
<sequence>MRLAKDKAFTAFAIHTRKLRMTQRNSPTPGAPQQTGGGGYGFDNSMRHRQTEDGETMGSPAANPPRQQQVEAAPTAPAEQAGLTEADAQPGGVPKAS</sequence>
<name>A0ABP3VU11_9BURK</name>
<accession>A0ABP3VU11</accession>
<gene>
    <name evidence="2" type="ORF">GCM10009107_52630</name>
</gene>
<dbReference type="Proteomes" id="UP001500279">
    <property type="component" value="Unassembled WGS sequence"/>
</dbReference>
<evidence type="ECO:0000313" key="3">
    <source>
        <dbReference type="Proteomes" id="UP001500279"/>
    </source>
</evidence>
<comment type="caution">
    <text evidence="2">The sequence shown here is derived from an EMBL/GenBank/DDBJ whole genome shotgun (WGS) entry which is preliminary data.</text>
</comment>
<dbReference type="EMBL" id="BAAAEW010000042">
    <property type="protein sequence ID" value="GAA0765466.1"/>
    <property type="molecule type" value="Genomic_DNA"/>
</dbReference>
<reference evidence="3" key="1">
    <citation type="journal article" date="2019" name="Int. J. Syst. Evol. Microbiol.">
        <title>The Global Catalogue of Microorganisms (GCM) 10K type strain sequencing project: providing services to taxonomists for standard genome sequencing and annotation.</title>
        <authorList>
            <consortium name="The Broad Institute Genomics Platform"/>
            <consortium name="The Broad Institute Genome Sequencing Center for Infectious Disease"/>
            <person name="Wu L."/>
            <person name="Ma J."/>
        </authorList>
    </citation>
    <scope>NUCLEOTIDE SEQUENCE [LARGE SCALE GENOMIC DNA]</scope>
    <source>
        <strain evidence="3">JCM 15503</strain>
    </source>
</reference>